<dbReference type="EMBL" id="CP051774">
    <property type="protein sequence ID" value="QJE95464.1"/>
    <property type="molecule type" value="Genomic_DNA"/>
</dbReference>
<gene>
    <name evidence="1" type="ORF">HHL09_06605</name>
</gene>
<accession>A0A858RFY0</accession>
<protein>
    <submittedName>
        <fullName evidence="1">Uncharacterized protein</fullName>
    </submittedName>
</protein>
<dbReference type="Proteomes" id="UP000501812">
    <property type="component" value="Chromosome"/>
</dbReference>
<dbReference type="RefSeq" id="WP_169453778.1">
    <property type="nucleotide sequence ID" value="NZ_CP051774.1"/>
</dbReference>
<keyword evidence="2" id="KW-1185">Reference proteome</keyword>
<dbReference type="KEGG" id="luo:HHL09_06605"/>
<evidence type="ECO:0000313" key="2">
    <source>
        <dbReference type="Proteomes" id="UP000501812"/>
    </source>
</evidence>
<proteinExistence type="predicted"/>
<reference evidence="1 2" key="1">
    <citation type="submission" date="2020-04" db="EMBL/GenBank/DDBJ databases">
        <title>Luteolibacter sp. G-1-1-1 isolated from soil.</title>
        <authorList>
            <person name="Dahal R.H."/>
        </authorList>
    </citation>
    <scope>NUCLEOTIDE SEQUENCE [LARGE SCALE GENOMIC DNA]</scope>
    <source>
        <strain evidence="1 2">G-1-1-1</strain>
    </source>
</reference>
<organism evidence="1 2">
    <name type="scientific">Luteolibacter luteus</name>
    <dbReference type="NCBI Taxonomy" id="2728835"/>
    <lineage>
        <taxon>Bacteria</taxon>
        <taxon>Pseudomonadati</taxon>
        <taxon>Verrucomicrobiota</taxon>
        <taxon>Verrucomicrobiia</taxon>
        <taxon>Verrucomicrobiales</taxon>
        <taxon>Verrucomicrobiaceae</taxon>
        <taxon>Luteolibacter</taxon>
    </lineage>
</organism>
<evidence type="ECO:0000313" key="1">
    <source>
        <dbReference type="EMBL" id="QJE95464.1"/>
    </source>
</evidence>
<sequence>MAEFIDKVAIDWIEVRAGRIRVRKGHPTSAQIKQLRAIFEADPLPVASSFWITRDRRIHFKPSFPSSLRPAVRSVMIP</sequence>
<dbReference type="AlphaFoldDB" id="A0A858RFY0"/>
<name>A0A858RFY0_9BACT</name>